<evidence type="ECO:0000256" key="1">
    <source>
        <dbReference type="ARBA" id="ARBA00022722"/>
    </source>
</evidence>
<keyword evidence="2 10" id="KW-0479">Metal-binding</keyword>
<dbReference type="EC" id="3.1.-.-" evidence="10"/>
<evidence type="ECO:0000313" key="12">
    <source>
        <dbReference type="Proteomes" id="UP000192418"/>
    </source>
</evidence>
<feature type="binding site" evidence="10">
    <location>
        <position position="166"/>
    </location>
    <ligand>
        <name>Mn(2+)</name>
        <dbReference type="ChEBI" id="CHEBI:29035"/>
    </ligand>
</feature>
<dbReference type="AlphaFoldDB" id="A0A1W2EYH3"/>
<comment type="function">
    <text evidence="10">CRISPR (clustered regularly interspaced short palindromic repeat), is an adaptive immune system that provides protection against mobile genetic elements (viruses, transposable elements and conjugative plasmids). CRISPR clusters contain spacers, sequences complementary to antecedent mobile elements, and target invading nucleic acids. CRISPR clusters are transcribed and processed into CRISPR RNA (crRNA). Acts as a dsDNA endonuclease. Involved in the integration of spacer DNA into the CRISPR cassette.</text>
</comment>
<keyword evidence="3 10" id="KW-0255">Endonuclease</keyword>
<keyword evidence="6 10" id="KW-0051">Antiviral defense</keyword>
<dbReference type="InterPro" id="IPR019856">
    <property type="entry name" value="CRISPR-assoc_Cas1_DVULG"/>
</dbReference>
<dbReference type="Gene3D" id="1.20.120.920">
    <property type="entry name" value="CRISPR-associated endonuclease Cas1, C-terminal domain"/>
    <property type="match status" value="1"/>
</dbReference>
<dbReference type="GO" id="GO:0004520">
    <property type="term" value="F:DNA endonuclease activity"/>
    <property type="evidence" value="ECO:0007669"/>
    <property type="project" value="InterPro"/>
</dbReference>
<evidence type="ECO:0000256" key="7">
    <source>
        <dbReference type="ARBA" id="ARBA00023125"/>
    </source>
</evidence>
<evidence type="ECO:0000256" key="3">
    <source>
        <dbReference type="ARBA" id="ARBA00022759"/>
    </source>
</evidence>
<dbReference type="InterPro" id="IPR042206">
    <property type="entry name" value="CRISPR-assoc_Cas1_C"/>
</dbReference>
<keyword evidence="1 10" id="KW-0540">Nuclease</keyword>
<dbReference type="GO" id="GO:0051607">
    <property type="term" value="P:defense response to virus"/>
    <property type="evidence" value="ECO:0007669"/>
    <property type="project" value="UniProtKB-UniRule"/>
</dbReference>
<dbReference type="NCBIfam" id="TIGR00287">
    <property type="entry name" value="cas1"/>
    <property type="match status" value="1"/>
</dbReference>
<keyword evidence="8 10" id="KW-0464">Manganese</keyword>
<name>A0A1W2EYH3_9BACT</name>
<dbReference type="EMBL" id="FWXY01000059">
    <property type="protein sequence ID" value="SMD14753.1"/>
    <property type="molecule type" value="Genomic_DNA"/>
</dbReference>
<keyword evidence="4 10" id="KW-0378">Hydrolase</keyword>
<dbReference type="GO" id="GO:0046872">
    <property type="term" value="F:metal ion binding"/>
    <property type="evidence" value="ECO:0007669"/>
    <property type="project" value="UniProtKB-UniRule"/>
</dbReference>
<dbReference type="RefSeq" id="WP_084072084.1">
    <property type="nucleotide sequence ID" value="NZ_FWXY01000059.1"/>
</dbReference>
<evidence type="ECO:0000313" key="11">
    <source>
        <dbReference type="EMBL" id="SMD14753.1"/>
    </source>
</evidence>
<evidence type="ECO:0000256" key="2">
    <source>
        <dbReference type="ARBA" id="ARBA00022723"/>
    </source>
</evidence>
<feature type="binding site" evidence="10">
    <location>
        <position position="234"/>
    </location>
    <ligand>
        <name>Mn(2+)</name>
        <dbReference type="ChEBI" id="CHEBI:29035"/>
    </ligand>
</feature>
<dbReference type="GO" id="GO:0003677">
    <property type="term" value="F:DNA binding"/>
    <property type="evidence" value="ECO:0007669"/>
    <property type="project" value="UniProtKB-KW"/>
</dbReference>
<comment type="subunit">
    <text evidence="9 10">Homodimer, forms a heterotetramer with a Cas2 homodimer.</text>
</comment>
<evidence type="ECO:0000256" key="6">
    <source>
        <dbReference type="ARBA" id="ARBA00023118"/>
    </source>
</evidence>
<dbReference type="Pfam" id="PF01867">
    <property type="entry name" value="Cas_Cas1"/>
    <property type="match status" value="1"/>
</dbReference>
<keyword evidence="5 10" id="KW-0460">Magnesium</keyword>
<dbReference type="InterPro" id="IPR042211">
    <property type="entry name" value="CRISPR-assoc_Cas1_N"/>
</dbReference>
<keyword evidence="12" id="KW-1185">Reference proteome</keyword>
<dbReference type="InterPro" id="IPR050646">
    <property type="entry name" value="Cas1"/>
</dbReference>
<sequence>MKKHLNTLFVTTQGAYLFKEGETVAVRIEQKTRLQIPIHTLQGIICFGVVTCSPFLMGFCAEKDVSISFLTKHGRFLAMVKGPVTGNVLLRRKQFRMADCRQTSAKIAGFFLTGKLLNCRTVLERALRDHREKMDEDSVKKVSSRLRVYIKRELQNENPDHLRGIEGDAARQYFGVFNELILSQKDEFFFAGRNRRPPTDKINCLLSFVYTLLVHDVRSALETVGLDPAVGFLHRDRPGRPGLALDMMEEFRPFFADRLILSMINRNQISADGFSRKESGGIFMDDTVRRTVLETYQKRKQEQLIHPFLNEKIEIGNLFFVQALLLARFIRGDIDGYPPFIWK</sequence>
<proteinExistence type="inferred from homology"/>
<comment type="similarity">
    <text evidence="10">Belongs to the CRISPR-associated endonuclease Cas1 family.</text>
</comment>
<dbReference type="OrthoDB" id="9803119at2"/>
<evidence type="ECO:0000256" key="4">
    <source>
        <dbReference type="ARBA" id="ARBA00022801"/>
    </source>
</evidence>
<comment type="cofactor">
    <cofactor evidence="10">
        <name>Mg(2+)</name>
        <dbReference type="ChEBI" id="CHEBI:18420"/>
    </cofactor>
    <cofactor evidence="10">
        <name>Mn(2+)</name>
        <dbReference type="ChEBI" id="CHEBI:29035"/>
    </cofactor>
</comment>
<dbReference type="CDD" id="cd09721">
    <property type="entry name" value="Cas1_I-C"/>
    <property type="match status" value="1"/>
</dbReference>
<dbReference type="PANTHER" id="PTHR34353:SF2">
    <property type="entry name" value="CRISPR-ASSOCIATED ENDONUCLEASE CAS1 1"/>
    <property type="match status" value="1"/>
</dbReference>
<dbReference type="InterPro" id="IPR002729">
    <property type="entry name" value="CRISPR-assoc_Cas1"/>
</dbReference>
<dbReference type="Gene3D" id="3.100.10.20">
    <property type="entry name" value="CRISPR-associated endonuclease Cas1, N-terminal domain"/>
    <property type="match status" value="1"/>
</dbReference>
<dbReference type="PANTHER" id="PTHR34353">
    <property type="entry name" value="CRISPR-ASSOCIATED ENDONUCLEASE CAS1 1"/>
    <property type="match status" value="1"/>
</dbReference>
<protein>
    <recommendedName>
        <fullName evidence="10">CRISPR-associated endonuclease Cas1</fullName>
        <ecNumber evidence="10">3.1.-.-</ecNumber>
    </recommendedName>
</protein>
<dbReference type="STRING" id="1121400.SAMN02746065_1594"/>
<gene>
    <name evidence="10" type="primary">cas1</name>
    <name evidence="11" type="ORF">SAMN02746065_1594</name>
</gene>
<feature type="binding site" evidence="10">
    <location>
        <position position="249"/>
    </location>
    <ligand>
        <name>Mn(2+)</name>
        <dbReference type="ChEBI" id="CHEBI:29035"/>
    </ligand>
</feature>
<reference evidence="11 12" key="1">
    <citation type="submission" date="2017-04" db="EMBL/GenBank/DDBJ databases">
        <authorList>
            <person name="Afonso C.L."/>
            <person name="Miller P.J."/>
            <person name="Scott M.A."/>
            <person name="Spackman E."/>
            <person name="Goraichik I."/>
            <person name="Dimitrov K.M."/>
            <person name="Suarez D.L."/>
            <person name="Swayne D.E."/>
        </authorList>
    </citation>
    <scope>NUCLEOTIDE SEQUENCE [LARGE SCALE GENOMIC DNA]</scope>
    <source>
        <strain evidence="11 12">DSM 3385</strain>
    </source>
</reference>
<dbReference type="GO" id="GO:0016787">
    <property type="term" value="F:hydrolase activity"/>
    <property type="evidence" value="ECO:0007669"/>
    <property type="project" value="UniProtKB-KW"/>
</dbReference>
<dbReference type="HAMAP" id="MF_01470">
    <property type="entry name" value="Cas1"/>
    <property type="match status" value="1"/>
</dbReference>
<evidence type="ECO:0000256" key="5">
    <source>
        <dbReference type="ARBA" id="ARBA00022842"/>
    </source>
</evidence>
<organism evidence="11 12">
    <name type="scientific">Desulfocicer vacuolatum DSM 3385</name>
    <dbReference type="NCBI Taxonomy" id="1121400"/>
    <lineage>
        <taxon>Bacteria</taxon>
        <taxon>Pseudomonadati</taxon>
        <taxon>Thermodesulfobacteriota</taxon>
        <taxon>Desulfobacteria</taxon>
        <taxon>Desulfobacterales</taxon>
        <taxon>Desulfobacteraceae</taxon>
        <taxon>Desulfocicer</taxon>
    </lineage>
</organism>
<evidence type="ECO:0000256" key="10">
    <source>
        <dbReference type="HAMAP-Rule" id="MF_01470"/>
    </source>
</evidence>
<dbReference type="NCBIfam" id="TIGR03640">
    <property type="entry name" value="cas1_DVULG"/>
    <property type="match status" value="1"/>
</dbReference>
<evidence type="ECO:0000256" key="8">
    <source>
        <dbReference type="ARBA" id="ARBA00023211"/>
    </source>
</evidence>
<keyword evidence="7 10" id="KW-0238">DNA-binding</keyword>
<accession>A0A1W2EYH3</accession>
<evidence type="ECO:0000256" key="9">
    <source>
        <dbReference type="ARBA" id="ARBA00038592"/>
    </source>
</evidence>
<dbReference type="GO" id="GO:0043571">
    <property type="term" value="P:maintenance of CRISPR repeat elements"/>
    <property type="evidence" value="ECO:0007669"/>
    <property type="project" value="UniProtKB-UniRule"/>
</dbReference>
<dbReference type="Proteomes" id="UP000192418">
    <property type="component" value="Unassembled WGS sequence"/>
</dbReference>